<evidence type="ECO:0000259" key="4">
    <source>
        <dbReference type="PROSITE" id="PS50893"/>
    </source>
</evidence>
<dbReference type="InterPro" id="IPR017871">
    <property type="entry name" value="ABC_transporter-like_CS"/>
</dbReference>
<dbReference type="Pfam" id="PF00005">
    <property type="entry name" value="ABC_tran"/>
    <property type="match status" value="1"/>
</dbReference>
<sequence length="290" mass="32898">MWALRDVNLKVDGSAVAVIGPNGAGKTTLIKVIATLVEPTTGDVLVNGLSVRRKAREVRRQIGLMTVSDRVFYFRLTGFENLVFYASLYDLSLSEAKSRARELISIVGLDEWGDVQVMKYSLGMMRRLALARALLHDPSVLLLDEPTLGVDVVSARKMRELVRELSRDRAVLFTSHYMKDVEEIASYIYVIKEGRIVESGTPSSLKSKYSMLEAAVSRNSLPEQLWRYVVEERDGSLILRAPQQELENLDVEWKRKVETSLEDVYVALVGEGKMDVRLYQNRRRGGWTRQ</sequence>
<dbReference type="EMBL" id="AP018553">
    <property type="protein sequence ID" value="BBD73117.1"/>
    <property type="molecule type" value="Genomic_DNA"/>
</dbReference>
<dbReference type="GO" id="GO:0005524">
    <property type="term" value="F:ATP binding"/>
    <property type="evidence" value="ECO:0007669"/>
    <property type="project" value="UniProtKB-KW"/>
</dbReference>
<keyword evidence="7" id="KW-1185">Reference proteome</keyword>
<dbReference type="PROSITE" id="PS00211">
    <property type="entry name" value="ABC_TRANSPORTER_1"/>
    <property type="match status" value="1"/>
</dbReference>
<dbReference type="Gene3D" id="3.40.50.300">
    <property type="entry name" value="P-loop containing nucleotide triphosphate hydrolases"/>
    <property type="match status" value="1"/>
</dbReference>
<dbReference type="PROSITE" id="PS50893">
    <property type="entry name" value="ABC_TRANSPORTER_2"/>
    <property type="match status" value="1"/>
</dbReference>
<dbReference type="InterPro" id="IPR027417">
    <property type="entry name" value="P-loop_NTPase"/>
</dbReference>
<name>A0A348B4L5_9CREN</name>
<dbReference type="PANTHER" id="PTHR42711:SF18">
    <property type="entry name" value="ABC TRANSPORTER, ATP-BINDING PROTEIN"/>
    <property type="match status" value="1"/>
</dbReference>
<keyword evidence="2" id="KW-0547">Nucleotide-binding</keyword>
<dbReference type="PANTHER" id="PTHR42711">
    <property type="entry name" value="ABC TRANSPORTER ATP-BINDING PROTEIN"/>
    <property type="match status" value="1"/>
</dbReference>
<evidence type="ECO:0000313" key="6">
    <source>
        <dbReference type="EMBL" id="GGU00669.1"/>
    </source>
</evidence>
<proteinExistence type="predicted"/>
<evidence type="ECO:0000313" key="5">
    <source>
        <dbReference type="EMBL" id="BBD73117.1"/>
    </source>
</evidence>
<feature type="domain" description="ABC transporter" evidence="4">
    <location>
        <begin position="4"/>
        <end position="218"/>
    </location>
</feature>
<reference evidence="6" key="4">
    <citation type="submission" date="2020-09" db="EMBL/GenBank/DDBJ databases">
        <authorList>
            <person name="Sun Q."/>
            <person name="Ohkuma M."/>
        </authorList>
    </citation>
    <scope>NUCLEOTIDE SEQUENCE</scope>
    <source>
        <strain evidence="6">JCM 31740</strain>
    </source>
</reference>
<dbReference type="SMART" id="SM00382">
    <property type="entry name" value="AAA"/>
    <property type="match status" value="1"/>
</dbReference>
<dbReference type="InterPro" id="IPR050763">
    <property type="entry name" value="ABC_transporter_ATP-binding"/>
</dbReference>
<keyword evidence="3 5" id="KW-0067">ATP-binding</keyword>
<accession>A0A348B4L5</accession>
<reference evidence="6" key="1">
    <citation type="journal article" date="2014" name="Int. J. Syst. Evol. Microbiol.">
        <title>Complete genome sequence of Corynebacterium casei LMG S-19264T (=DSM 44701T), isolated from a smear-ripened cheese.</title>
        <authorList>
            <consortium name="US DOE Joint Genome Institute (JGI-PGF)"/>
            <person name="Walter F."/>
            <person name="Albersmeier A."/>
            <person name="Kalinowski J."/>
            <person name="Ruckert C."/>
        </authorList>
    </citation>
    <scope>NUCLEOTIDE SEQUENCE</scope>
    <source>
        <strain evidence="6">JCM 31740</strain>
    </source>
</reference>
<dbReference type="GO" id="GO:0016887">
    <property type="term" value="F:ATP hydrolysis activity"/>
    <property type="evidence" value="ECO:0007669"/>
    <property type="project" value="InterPro"/>
</dbReference>
<dbReference type="Proteomes" id="UP000616143">
    <property type="component" value="Unassembled WGS sequence"/>
</dbReference>
<evidence type="ECO:0000256" key="2">
    <source>
        <dbReference type="ARBA" id="ARBA00022741"/>
    </source>
</evidence>
<dbReference type="SUPFAM" id="SSF52540">
    <property type="entry name" value="P-loop containing nucleoside triphosphate hydrolases"/>
    <property type="match status" value="1"/>
</dbReference>
<dbReference type="EMBL" id="BMQS01000017">
    <property type="protein sequence ID" value="GGU00669.1"/>
    <property type="molecule type" value="Genomic_DNA"/>
</dbReference>
<organism evidence="5 7">
    <name type="scientific">Sulfodiicoccus acidiphilus</name>
    <dbReference type="NCBI Taxonomy" id="1670455"/>
    <lineage>
        <taxon>Archaea</taxon>
        <taxon>Thermoproteota</taxon>
        <taxon>Thermoprotei</taxon>
        <taxon>Sulfolobales</taxon>
        <taxon>Sulfolobaceae</taxon>
        <taxon>Sulfodiicoccus</taxon>
    </lineage>
</organism>
<keyword evidence="1" id="KW-0813">Transport</keyword>
<evidence type="ECO:0000256" key="1">
    <source>
        <dbReference type="ARBA" id="ARBA00022448"/>
    </source>
</evidence>
<dbReference type="Proteomes" id="UP000276741">
    <property type="component" value="Chromosome"/>
</dbReference>
<dbReference type="InterPro" id="IPR003593">
    <property type="entry name" value="AAA+_ATPase"/>
</dbReference>
<dbReference type="InterPro" id="IPR003439">
    <property type="entry name" value="ABC_transporter-like_ATP-bd"/>
</dbReference>
<evidence type="ECO:0000313" key="7">
    <source>
        <dbReference type="Proteomes" id="UP000276741"/>
    </source>
</evidence>
<dbReference type="KEGG" id="sacd:HS1genome_1506"/>
<reference evidence="7" key="2">
    <citation type="submission" date="2018-04" db="EMBL/GenBank/DDBJ databases">
        <title>Complete genome sequence of Sulfodiicoccus acidiphilus strain HS-1.</title>
        <authorList>
            <person name="Sakai H.D."/>
            <person name="Kurosawa N."/>
        </authorList>
    </citation>
    <scope>NUCLEOTIDE SEQUENCE [LARGE SCALE GENOMIC DNA]</scope>
    <source>
        <strain evidence="7">HS-1</strain>
    </source>
</reference>
<evidence type="ECO:0000256" key="3">
    <source>
        <dbReference type="ARBA" id="ARBA00022840"/>
    </source>
</evidence>
<protein>
    <submittedName>
        <fullName evidence="5">Multidrug ABC transporter ATP-binding protein</fullName>
    </submittedName>
</protein>
<reference evidence="5" key="3">
    <citation type="journal article" date="2019" name="BMC Res. Notes">
        <title>Complete genome sequence of the Sulfodiicoccus acidiphilus strain HS-1T, the first crenarchaeon that lacks polB3, isolated from an acidic hot spring in Ohwaku-dani, Hakone, Japan.</title>
        <authorList>
            <person name="Sakai H.D."/>
            <person name="Kurosawa N."/>
        </authorList>
    </citation>
    <scope>NUCLEOTIDE SEQUENCE</scope>
    <source>
        <strain evidence="5">HS-1</strain>
    </source>
</reference>
<gene>
    <name evidence="6" type="ORF">GCM10007116_17400</name>
    <name evidence="5" type="ORF">HS1genome_1506</name>
</gene>
<dbReference type="AlphaFoldDB" id="A0A348B4L5"/>